<evidence type="ECO:0000259" key="5">
    <source>
        <dbReference type="PROSITE" id="PS50089"/>
    </source>
</evidence>
<reference evidence="7" key="3">
    <citation type="submission" date="2015-06" db="UniProtKB">
        <authorList>
            <consortium name="EnsemblMetazoa"/>
        </authorList>
    </citation>
    <scope>IDENTIFICATION</scope>
</reference>
<evidence type="ECO:0000313" key="7">
    <source>
        <dbReference type="EnsemblMetazoa" id="HelroP152996"/>
    </source>
</evidence>
<dbReference type="PROSITE" id="PS00518">
    <property type="entry name" value="ZF_RING_1"/>
    <property type="match status" value="1"/>
</dbReference>
<dbReference type="InterPro" id="IPR013083">
    <property type="entry name" value="Znf_RING/FYVE/PHD"/>
</dbReference>
<dbReference type="GO" id="GO:0008270">
    <property type="term" value="F:zinc ion binding"/>
    <property type="evidence" value="ECO:0007669"/>
    <property type="project" value="UniProtKB-KW"/>
</dbReference>
<dbReference type="InterPro" id="IPR001841">
    <property type="entry name" value="Znf_RING"/>
</dbReference>
<evidence type="ECO:0000256" key="3">
    <source>
        <dbReference type="ARBA" id="ARBA00022833"/>
    </source>
</evidence>
<dbReference type="InterPro" id="IPR051438">
    <property type="entry name" value="RNF_E3_ubiq-protein_ligase"/>
</dbReference>
<dbReference type="InParanoid" id="T1EKY6"/>
<dbReference type="EMBL" id="AMQM01000149">
    <property type="status" value="NOT_ANNOTATED_CDS"/>
    <property type="molecule type" value="Genomic_DNA"/>
</dbReference>
<reference evidence="8" key="1">
    <citation type="submission" date="2012-12" db="EMBL/GenBank/DDBJ databases">
        <authorList>
            <person name="Hellsten U."/>
            <person name="Grimwood J."/>
            <person name="Chapman J.A."/>
            <person name="Shapiro H."/>
            <person name="Aerts A."/>
            <person name="Otillar R.P."/>
            <person name="Terry A.Y."/>
            <person name="Boore J.L."/>
            <person name="Simakov O."/>
            <person name="Marletaz F."/>
            <person name="Cho S.-J."/>
            <person name="Edsinger-Gonzales E."/>
            <person name="Havlak P."/>
            <person name="Kuo D.-H."/>
            <person name="Larsson T."/>
            <person name="Lv J."/>
            <person name="Arendt D."/>
            <person name="Savage R."/>
            <person name="Osoegawa K."/>
            <person name="de Jong P."/>
            <person name="Lindberg D.R."/>
            <person name="Seaver E.C."/>
            <person name="Weisblat D.A."/>
            <person name="Putnam N.H."/>
            <person name="Grigoriev I.V."/>
            <person name="Rokhsar D.S."/>
        </authorList>
    </citation>
    <scope>NUCLEOTIDE SEQUENCE</scope>
</reference>
<dbReference type="PROSITE" id="PS50089">
    <property type="entry name" value="ZF_RING_2"/>
    <property type="match status" value="1"/>
</dbReference>
<protein>
    <recommendedName>
        <fullName evidence="5">RING-type domain-containing protein</fullName>
    </recommendedName>
</protein>
<keyword evidence="1" id="KW-0479">Metal-binding</keyword>
<dbReference type="InterPro" id="IPR017907">
    <property type="entry name" value="Znf_RING_CS"/>
</dbReference>
<keyword evidence="8" id="KW-1185">Reference proteome</keyword>
<dbReference type="PANTHER" id="PTHR46016:SF1">
    <property type="entry name" value="RING-TYPE DOMAIN-CONTAINING PROTEIN"/>
    <property type="match status" value="1"/>
</dbReference>
<keyword evidence="3" id="KW-0862">Zinc</keyword>
<evidence type="ECO:0000313" key="6">
    <source>
        <dbReference type="EMBL" id="ESO12362.1"/>
    </source>
</evidence>
<dbReference type="AlphaFoldDB" id="T1EKY6"/>
<reference evidence="6 8" key="2">
    <citation type="journal article" date="2013" name="Nature">
        <title>Insights into bilaterian evolution from three spiralian genomes.</title>
        <authorList>
            <person name="Simakov O."/>
            <person name="Marletaz F."/>
            <person name="Cho S.J."/>
            <person name="Edsinger-Gonzales E."/>
            <person name="Havlak P."/>
            <person name="Hellsten U."/>
            <person name="Kuo D.H."/>
            <person name="Larsson T."/>
            <person name="Lv J."/>
            <person name="Arendt D."/>
            <person name="Savage R."/>
            <person name="Osoegawa K."/>
            <person name="de Jong P."/>
            <person name="Grimwood J."/>
            <person name="Chapman J.A."/>
            <person name="Shapiro H."/>
            <person name="Aerts A."/>
            <person name="Otillar R.P."/>
            <person name="Terry A.Y."/>
            <person name="Boore J.L."/>
            <person name="Grigoriev I.V."/>
            <person name="Lindberg D.R."/>
            <person name="Seaver E.C."/>
            <person name="Weisblat D.A."/>
            <person name="Putnam N.H."/>
            <person name="Rokhsar D.S."/>
        </authorList>
    </citation>
    <scope>NUCLEOTIDE SEQUENCE</scope>
</reference>
<dbReference type="Gene3D" id="3.30.40.10">
    <property type="entry name" value="Zinc/RING finger domain, C3HC4 (zinc finger)"/>
    <property type="match status" value="1"/>
</dbReference>
<dbReference type="SMART" id="SM00184">
    <property type="entry name" value="RING"/>
    <property type="match status" value="1"/>
</dbReference>
<dbReference type="CTD" id="20197236"/>
<dbReference type="GeneID" id="20197236"/>
<dbReference type="KEGG" id="hro:HELRODRAFT_152996"/>
<evidence type="ECO:0000256" key="2">
    <source>
        <dbReference type="ARBA" id="ARBA00022771"/>
    </source>
</evidence>
<evidence type="ECO:0000256" key="4">
    <source>
        <dbReference type="PROSITE-ProRule" id="PRU00175"/>
    </source>
</evidence>
<proteinExistence type="predicted"/>
<dbReference type="RefSeq" id="XP_009009082.1">
    <property type="nucleotide sequence ID" value="XM_009010834.1"/>
</dbReference>
<dbReference type="STRING" id="6412.T1EKY6"/>
<feature type="domain" description="RING-type" evidence="5">
    <location>
        <begin position="6"/>
        <end position="45"/>
    </location>
</feature>
<evidence type="ECO:0000313" key="8">
    <source>
        <dbReference type="Proteomes" id="UP000015101"/>
    </source>
</evidence>
<dbReference type="OMA" id="WIRNSAR"/>
<dbReference type="Pfam" id="PF00097">
    <property type="entry name" value="zf-C3HC4"/>
    <property type="match status" value="1"/>
</dbReference>
<dbReference type="EMBL" id="KB095811">
    <property type="protein sequence ID" value="ESO12362.1"/>
    <property type="molecule type" value="Genomic_DNA"/>
</dbReference>
<dbReference type="InterPro" id="IPR018957">
    <property type="entry name" value="Znf_C3HC4_RING-type"/>
</dbReference>
<dbReference type="Proteomes" id="UP000015101">
    <property type="component" value="Unassembled WGS sequence"/>
</dbReference>
<gene>
    <name evidence="7" type="primary">20197236</name>
    <name evidence="6" type="ORF">HELRODRAFT_152996</name>
</gene>
<dbReference type="EnsemblMetazoa" id="HelroT152996">
    <property type="protein sequence ID" value="HelroP152996"/>
    <property type="gene ID" value="HelroG152996"/>
</dbReference>
<sequence length="90" mass="10502">INKFSCPICKMVVYQPKETPCKHIFCFNCVAHWIRNSARTCPLCRHRLQLEDLTKPQPQYLSELSSLKVLCSFKGNGCTEELELKYLSRH</sequence>
<dbReference type="PANTHER" id="PTHR46016">
    <property type="entry name" value="ZINC FINGER, RING/FYVE/PHD-TYPE"/>
    <property type="match status" value="1"/>
</dbReference>
<organism evidence="7 8">
    <name type="scientific">Helobdella robusta</name>
    <name type="common">Californian leech</name>
    <dbReference type="NCBI Taxonomy" id="6412"/>
    <lineage>
        <taxon>Eukaryota</taxon>
        <taxon>Metazoa</taxon>
        <taxon>Spiralia</taxon>
        <taxon>Lophotrochozoa</taxon>
        <taxon>Annelida</taxon>
        <taxon>Clitellata</taxon>
        <taxon>Hirudinea</taxon>
        <taxon>Rhynchobdellida</taxon>
        <taxon>Glossiphoniidae</taxon>
        <taxon>Helobdella</taxon>
    </lineage>
</organism>
<dbReference type="SUPFAM" id="SSF57850">
    <property type="entry name" value="RING/U-box"/>
    <property type="match status" value="1"/>
</dbReference>
<keyword evidence="2 4" id="KW-0863">Zinc-finger</keyword>
<evidence type="ECO:0000256" key="1">
    <source>
        <dbReference type="ARBA" id="ARBA00022723"/>
    </source>
</evidence>
<name>T1EKY6_HELRO</name>
<dbReference type="HOGENOM" id="CLU_2446952_0_0_1"/>
<accession>T1EKY6</accession>
<dbReference type="OrthoDB" id="438726at2759"/>